<reference evidence="7 8" key="1">
    <citation type="submission" date="2019-09" db="EMBL/GenBank/DDBJ databases">
        <title>Distinct polysaccharide growth profiles of human intestinal Prevotella copri isolates.</title>
        <authorList>
            <person name="Fehlner-Peach H."/>
            <person name="Magnabosco C."/>
            <person name="Raghavan V."/>
            <person name="Scher J.U."/>
            <person name="Tett A."/>
            <person name="Cox L.M."/>
            <person name="Gottsegen C."/>
            <person name="Watters A."/>
            <person name="Wiltshire- Gordon J.D."/>
            <person name="Segata N."/>
            <person name="Bonneau R."/>
            <person name="Littman D.R."/>
        </authorList>
    </citation>
    <scope>NUCLEOTIDE SEQUENCE [LARGE SCALE GENOMIC DNA]</scope>
    <source>
        <strain evidence="8">iAA917</strain>
    </source>
</reference>
<organism evidence="7 8">
    <name type="scientific">Segatella copri</name>
    <dbReference type="NCBI Taxonomy" id="165179"/>
    <lineage>
        <taxon>Bacteria</taxon>
        <taxon>Pseudomonadati</taxon>
        <taxon>Bacteroidota</taxon>
        <taxon>Bacteroidia</taxon>
        <taxon>Bacteroidales</taxon>
        <taxon>Prevotellaceae</taxon>
        <taxon>Segatella</taxon>
    </lineage>
</organism>
<accession>A0A6G1VND2</accession>
<dbReference type="Pfam" id="PF00254">
    <property type="entry name" value="FKBP_C"/>
    <property type="match status" value="1"/>
</dbReference>
<dbReference type="GO" id="GO:0003755">
    <property type="term" value="F:peptidyl-prolyl cis-trans isomerase activity"/>
    <property type="evidence" value="ECO:0007669"/>
    <property type="project" value="UniProtKB-UniRule"/>
</dbReference>
<evidence type="ECO:0000313" key="8">
    <source>
        <dbReference type="Proteomes" id="UP000477980"/>
    </source>
</evidence>
<dbReference type="PROSITE" id="PS51257">
    <property type="entry name" value="PROKAR_LIPOPROTEIN"/>
    <property type="match status" value="1"/>
</dbReference>
<dbReference type="PROSITE" id="PS50059">
    <property type="entry name" value="FKBP_PPIASE"/>
    <property type="match status" value="1"/>
</dbReference>
<dbReference type="InterPro" id="IPR001179">
    <property type="entry name" value="PPIase_FKBP_dom"/>
</dbReference>
<name>A0A6G1VND2_9BACT</name>
<dbReference type="Proteomes" id="UP000477980">
    <property type="component" value="Unassembled WGS sequence"/>
</dbReference>
<evidence type="ECO:0000256" key="3">
    <source>
        <dbReference type="PROSITE-ProRule" id="PRU00277"/>
    </source>
</evidence>
<dbReference type="AlphaFoldDB" id="A0A6G1VND2"/>
<comment type="caution">
    <text evidence="7">The sequence shown here is derived from an EMBL/GenBank/DDBJ whole genome shotgun (WGS) entry which is preliminary data.</text>
</comment>
<comment type="catalytic activity">
    <reaction evidence="1 3 4">
        <text>[protein]-peptidylproline (omega=180) = [protein]-peptidylproline (omega=0)</text>
        <dbReference type="Rhea" id="RHEA:16237"/>
        <dbReference type="Rhea" id="RHEA-COMP:10747"/>
        <dbReference type="Rhea" id="RHEA-COMP:10748"/>
        <dbReference type="ChEBI" id="CHEBI:83833"/>
        <dbReference type="ChEBI" id="CHEBI:83834"/>
        <dbReference type="EC" id="5.2.1.8"/>
    </reaction>
</comment>
<keyword evidence="5" id="KW-0732">Signal</keyword>
<comment type="similarity">
    <text evidence="4">Belongs to the FKBP-type PPIase family.</text>
</comment>
<evidence type="ECO:0000313" key="7">
    <source>
        <dbReference type="EMBL" id="MQP15076.1"/>
    </source>
</evidence>
<sequence>MKLRISKYLFLLVMAVFALSSCSEDDNTVDEYANWQERNEQAFEDTLAYARQQIANGSTEWKVIRKWSLQNQTPNKDVNGMDVPLSYKDADHIVVRVLKEGKGSGCPMYTDSVKVSYLGRLLGTDTYPAGYVFDKTFEGTYDKATAQVTTNLASGWIDGFTTAVLNMHIGDHWLVYIPYQLAYGSTQSSSSVIPAYSMLRFEIVLDSYYRPGQVIPGSRAAAQALKGEWITE</sequence>
<proteinExistence type="inferred from homology"/>
<dbReference type="EC" id="5.2.1.8" evidence="4"/>
<evidence type="ECO:0000256" key="2">
    <source>
        <dbReference type="ARBA" id="ARBA00023110"/>
    </source>
</evidence>
<evidence type="ECO:0000256" key="4">
    <source>
        <dbReference type="RuleBase" id="RU003915"/>
    </source>
</evidence>
<keyword evidence="3 4" id="KW-0413">Isomerase</keyword>
<dbReference type="OrthoDB" id="9814548at2"/>
<dbReference type="Gene3D" id="3.10.50.40">
    <property type="match status" value="1"/>
</dbReference>
<protein>
    <recommendedName>
        <fullName evidence="4">Peptidyl-prolyl cis-trans isomerase</fullName>
        <ecNumber evidence="4">5.2.1.8</ecNumber>
    </recommendedName>
</protein>
<gene>
    <name evidence="7" type="ORF">F7D25_11795</name>
</gene>
<dbReference type="EMBL" id="VZAH01000113">
    <property type="protein sequence ID" value="MQP15076.1"/>
    <property type="molecule type" value="Genomic_DNA"/>
</dbReference>
<evidence type="ECO:0000259" key="6">
    <source>
        <dbReference type="PROSITE" id="PS50059"/>
    </source>
</evidence>
<dbReference type="RefSeq" id="WP_153090058.1">
    <property type="nucleotide sequence ID" value="NZ_VZAH01000113.1"/>
</dbReference>
<feature type="domain" description="PPIase FKBP-type" evidence="6">
    <location>
        <begin position="110"/>
        <end position="209"/>
    </location>
</feature>
<feature type="chain" id="PRO_5026190822" description="Peptidyl-prolyl cis-trans isomerase" evidence="5">
    <location>
        <begin position="19"/>
        <end position="232"/>
    </location>
</feature>
<dbReference type="InterPro" id="IPR046357">
    <property type="entry name" value="PPIase_dom_sf"/>
</dbReference>
<keyword evidence="2 3" id="KW-0697">Rotamase</keyword>
<evidence type="ECO:0000256" key="5">
    <source>
        <dbReference type="SAM" id="SignalP"/>
    </source>
</evidence>
<dbReference type="SUPFAM" id="SSF54534">
    <property type="entry name" value="FKBP-like"/>
    <property type="match status" value="1"/>
</dbReference>
<feature type="signal peptide" evidence="5">
    <location>
        <begin position="1"/>
        <end position="18"/>
    </location>
</feature>
<evidence type="ECO:0000256" key="1">
    <source>
        <dbReference type="ARBA" id="ARBA00000971"/>
    </source>
</evidence>